<organism evidence="1">
    <name type="scientific">bioreactor metagenome</name>
    <dbReference type="NCBI Taxonomy" id="1076179"/>
    <lineage>
        <taxon>unclassified sequences</taxon>
        <taxon>metagenomes</taxon>
        <taxon>ecological metagenomes</taxon>
    </lineage>
</organism>
<dbReference type="AlphaFoldDB" id="A0A645FUZ9"/>
<comment type="caution">
    <text evidence="1">The sequence shown here is derived from an EMBL/GenBank/DDBJ whole genome shotgun (WGS) entry which is preliminary data.</text>
</comment>
<gene>
    <name evidence="1" type="ORF">SDC9_163180</name>
</gene>
<reference evidence="1" key="1">
    <citation type="submission" date="2019-08" db="EMBL/GenBank/DDBJ databases">
        <authorList>
            <person name="Kucharzyk K."/>
            <person name="Murdoch R.W."/>
            <person name="Higgins S."/>
            <person name="Loffler F."/>
        </authorList>
    </citation>
    <scope>NUCLEOTIDE SEQUENCE</scope>
</reference>
<dbReference type="EMBL" id="VSSQ01062706">
    <property type="protein sequence ID" value="MPN15844.1"/>
    <property type="molecule type" value="Genomic_DNA"/>
</dbReference>
<accession>A0A645FUZ9</accession>
<proteinExistence type="predicted"/>
<protein>
    <submittedName>
        <fullName evidence="1">Uncharacterized protein</fullName>
    </submittedName>
</protein>
<name>A0A645FUZ9_9ZZZZ</name>
<evidence type="ECO:0000313" key="1">
    <source>
        <dbReference type="EMBL" id="MPN15844.1"/>
    </source>
</evidence>
<sequence>MIADFGCWGRAGWLCLRICAFRFLRRVKDRRLTFAGEQKHTPRHQKKRKQAMKQVSQFEHIDSLPVCLCGSVAVRLGAAQASLSCRAEEKARDTFVKKKTESIEYSSILCVRVISVNVDFYIAGI</sequence>